<protein>
    <submittedName>
        <fullName evidence="1">Uncharacterized protein</fullName>
    </submittedName>
</protein>
<sequence>MAQLHGSLSKWTEDDVRQELREIRDKAGLTSTTMEEWDSMWESLGLMLICLPHDSELVEHIQTYMNVEFGIRHRYAIQKMMQK</sequence>
<accession>A0A5P8PHC0</accession>
<keyword evidence="2" id="KW-1185">Reference proteome</keyword>
<reference evidence="2" key="1">
    <citation type="submission" date="2019-06" db="EMBL/GenBank/DDBJ databases">
        <title>Complete genome sequence of Serratia marcescens phage Muldoon.</title>
        <authorList>
            <person name="Campbell S."/>
            <person name="Atkinson C."/>
            <person name="Moreland R."/>
            <person name="Liu M."/>
            <person name="Ramsey J."/>
            <person name="Leavitt J."/>
        </authorList>
    </citation>
    <scope>NUCLEOTIDE SEQUENCE [LARGE SCALE GENOMIC DNA]</scope>
</reference>
<proteinExistence type="predicted"/>
<evidence type="ECO:0000313" key="2">
    <source>
        <dbReference type="Proteomes" id="UP000326777"/>
    </source>
</evidence>
<gene>
    <name evidence="1" type="ORF">CPT_Muldoon_126</name>
</gene>
<dbReference type="EMBL" id="MN095771">
    <property type="protein sequence ID" value="QFR56081.1"/>
    <property type="molecule type" value="Genomic_DNA"/>
</dbReference>
<evidence type="ECO:0000313" key="1">
    <source>
        <dbReference type="EMBL" id="QFR56081.1"/>
    </source>
</evidence>
<dbReference type="Proteomes" id="UP000326777">
    <property type="component" value="Genome"/>
</dbReference>
<name>A0A5P8PHC0_9CAUD</name>
<organism evidence="1 2">
    <name type="scientific">Serratia phage Muldoon</name>
    <dbReference type="NCBI Taxonomy" id="2601678"/>
    <lineage>
        <taxon>Viruses</taxon>
        <taxon>Duplodnaviria</taxon>
        <taxon>Heunggongvirae</taxon>
        <taxon>Uroviricota</taxon>
        <taxon>Caudoviricetes</taxon>
        <taxon>Muldoonvirus</taxon>
        <taxon>Muldoonvirus muldoon</taxon>
    </lineage>
</organism>